<organism evidence="2 3">
    <name type="scientific">Phenylobacterium soli</name>
    <dbReference type="NCBI Taxonomy" id="2170551"/>
    <lineage>
        <taxon>Bacteria</taxon>
        <taxon>Pseudomonadati</taxon>
        <taxon>Pseudomonadota</taxon>
        <taxon>Alphaproteobacteria</taxon>
        <taxon>Caulobacterales</taxon>
        <taxon>Caulobacteraceae</taxon>
        <taxon>Phenylobacterium</taxon>
    </lineage>
</organism>
<dbReference type="AlphaFoldDB" id="A0A328AIL2"/>
<feature type="chain" id="PRO_5016263442" evidence="1">
    <location>
        <begin position="21"/>
        <end position="289"/>
    </location>
</feature>
<keyword evidence="3" id="KW-1185">Reference proteome</keyword>
<reference evidence="3" key="1">
    <citation type="submission" date="2018-05" db="EMBL/GenBank/DDBJ databases">
        <authorList>
            <person name="Li X."/>
        </authorList>
    </citation>
    <scope>NUCLEOTIDE SEQUENCE [LARGE SCALE GENOMIC DNA]</scope>
    <source>
        <strain evidence="3">LX32</strain>
    </source>
</reference>
<dbReference type="RefSeq" id="WP_111528096.1">
    <property type="nucleotide sequence ID" value="NZ_JBHRSG010000004.1"/>
</dbReference>
<dbReference type="OrthoDB" id="9806326at2"/>
<gene>
    <name evidence="2" type="ORF">DJ017_07315</name>
</gene>
<name>A0A328AIL2_9CAUL</name>
<evidence type="ECO:0000313" key="2">
    <source>
        <dbReference type="EMBL" id="RAK54345.1"/>
    </source>
</evidence>
<sequence length="289" mass="31052">MAAAAAVLIGGLGAAGAADAAPALWLVKSDHAKIYLFGTLHALSPAAAKAWRTPLYDQVFGQAQTLWFETDVEGADPKAVADLVAHYGVDPLHPLSQKLAPSQVEVLRRQADLARIDHLRPWAAALMLSMQPVLSGGAQVQAGADIAMTRTARAGAKPVKFFETLEDQARLFADLPEPAEVKYLADVLKERSRPSGHGPARQEPMEQAWLDGDLARLGPALVGQMKTNNPALYNALLKRRNEAWAARLERELATGAPVELVNVGALHMMGDDGLPALLRARGYDVERIQ</sequence>
<protein>
    <submittedName>
        <fullName evidence="2">TraB/GumN family protein</fullName>
    </submittedName>
</protein>
<dbReference type="PANTHER" id="PTHR40590:SF1">
    <property type="entry name" value="CYTOPLASMIC PROTEIN"/>
    <property type="match status" value="1"/>
</dbReference>
<dbReference type="PANTHER" id="PTHR40590">
    <property type="entry name" value="CYTOPLASMIC PROTEIN-RELATED"/>
    <property type="match status" value="1"/>
</dbReference>
<feature type="signal peptide" evidence="1">
    <location>
        <begin position="1"/>
        <end position="20"/>
    </location>
</feature>
<dbReference type="CDD" id="cd14789">
    <property type="entry name" value="Tiki"/>
    <property type="match status" value="1"/>
</dbReference>
<accession>A0A328AIL2</accession>
<dbReference type="InterPro" id="IPR002816">
    <property type="entry name" value="TraB/PrgY/GumN_fam"/>
</dbReference>
<proteinExistence type="predicted"/>
<dbReference type="Pfam" id="PF01963">
    <property type="entry name" value="TraB_PrgY_gumN"/>
    <property type="match status" value="1"/>
</dbReference>
<evidence type="ECO:0000256" key="1">
    <source>
        <dbReference type="SAM" id="SignalP"/>
    </source>
</evidence>
<dbReference type="EMBL" id="QFYQ01000001">
    <property type="protein sequence ID" value="RAK54345.1"/>
    <property type="molecule type" value="Genomic_DNA"/>
</dbReference>
<dbReference type="InterPro" id="IPR047111">
    <property type="entry name" value="YbaP-like"/>
</dbReference>
<comment type="caution">
    <text evidence="2">The sequence shown here is derived from an EMBL/GenBank/DDBJ whole genome shotgun (WGS) entry which is preliminary data.</text>
</comment>
<dbReference type="Proteomes" id="UP000249254">
    <property type="component" value="Unassembled WGS sequence"/>
</dbReference>
<evidence type="ECO:0000313" key="3">
    <source>
        <dbReference type="Proteomes" id="UP000249254"/>
    </source>
</evidence>
<keyword evidence="1" id="KW-0732">Signal</keyword>